<dbReference type="PANTHER" id="PTHR10696:SF56">
    <property type="entry name" value="TAUD_TFDA-LIKE DOMAIN-CONTAINING PROTEIN"/>
    <property type="match status" value="1"/>
</dbReference>
<dbReference type="GO" id="GO:0017000">
    <property type="term" value="P:antibiotic biosynthetic process"/>
    <property type="evidence" value="ECO:0007669"/>
    <property type="project" value="UniProtKB-KW"/>
</dbReference>
<dbReference type="GO" id="GO:0016491">
    <property type="term" value="F:oxidoreductase activity"/>
    <property type="evidence" value="ECO:0007669"/>
    <property type="project" value="UniProtKB-KW"/>
</dbReference>
<keyword evidence="5" id="KW-1185">Reference proteome</keyword>
<protein>
    <submittedName>
        <fullName evidence="4">Clavaminate synthase</fullName>
    </submittedName>
</protein>
<name>A0A2V0NU67_9CHLO</name>
<dbReference type="InParanoid" id="A0A2V0NU67"/>
<accession>A0A2V0NU67</accession>
<comment type="caution">
    <text evidence="4">The sequence shown here is derived from an EMBL/GenBank/DDBJ whole genome shotgun (WGS) entry which is preliminary data.</text>
</comment>
<dbReference type="Gene3D" id="3.60.130.10">
    <property type="entry name" value="Clavaminate synthase-like"/>
    <property type="match status" value="1"/>
</dbReference>
<dbReference type="SUPFAM" id="SSF51197">
    <property type="entry name" value="Clavaminate synthase-like"/>
    <property type="match status" value="1"/>
</dbReference>
<organism evidence="4 5">
    <name type="scientific">Raphidocelis subcapitata</name>
    <dbReference type="NCBI Taxonomy" id="307507"/>
    <lineage>
        <taxon>Eukaryota</taxon>
        <taxon>Viridiplantae</taxon>
        <taxon>Chlorophyta</taxon>
        <taxon>core chlorophytes</taxon>
        <taxon>Chlorophyceae</taxon>
        <taxon>CS clade</taxon>
        <taxon>Sphaeropleales</taxon>
        <taxon>Selenastraceae</taxon>
        <taxon>Raphidocelis</taxon>
    </lineage>
</organism>
<evidence type="ECO:0000256" key="2">
    <source>
        <dbReference type="ARBA" id="ARBA00023194"/>
    </source>
</evidence>
<evidence type="ECO:0000256" key="1">
    <source>
        <dbReference type="ARBA" id="ARBA00023002"/>
    </source>
</evidence>
<dbReference type="EMBL" id="BDRX01000008">
    <property type="protein sequence ID" value="GBF89093.1"/>
    <property type="molecule type" value="Genomic_DNA"/>
</dbReference>
<proteinExistence type="predicted"/>
<dbReference type="AlphaFoldDB" id="A0A2V0NU67"/>
<dbReference type="InterPro" id="IPR003819">
    <property type="entry name" value="TauD/TfdA-like"/>
</dbReference>
<dbReference type="STRING" id="307507.A0A2V0NU67"/>
<evidence type="ECO:0000313" key="5">
    <source>
        <dbReference type="Proteomes" id="UP000247498"/>
    </source>
</evidence>
<dbReference type="PANTHER" id="PTHR10696">
    <property type="entry name" value="GAMMA-BUTYROBETAINE HYDROXYLASE-RELATED"/>
    <property type="match status" value="1"/>
</dbReference>
<dbReference type="InterPro" id="IPR042098">
    <property type="entry name" value="TauD-like_sf"/>
</dbReference>
<sequence>MAATAPTKTTRQGSVEPFTIVDGPEAWRAEDYRGRDDWVTVLSPVHVAELDAAIQGVIRAGLDIEGNPRSVTRAAFPLPTLGPALEGVREEVVRGRGFVVIRGFPVDRYSRRETLIGYWGLGLYWGKAVSNNKAGHLVGHIKDIGHDPANPLTRLYATAAAQPYHNDAADVVTLLCLKNARSGGLSSWSSSISVHNEILRRRPDLGPVLAGPWFFDRKGEVPPGKKPFFAIPVFNYHEGYLSINYSDNYYLLSQRHAEVPRLTKAHYEAMELFNQLAASDEFRLDHMLQPGEIQVLSNHTQLHTRAEFEDWDDVDQRRHLLRLWLAPEVERPLPESYSEIYGGSVEIGNRGGILVAGTVEHISLEAE</sequence>
<dbReference type="OrthoDB" id="272271at2759"/>
<dbReference type="Pfam" id="PF02668">
    <property type="entry name" value="TauD"/>
    <property type="match status" value="1"/>
</dbReference>
<gene>
    <name evidence="4" type="ORF">Rsub_01810</name>
</gene>
<evidence type="ECO:0000313" key="4">
    <source>
        <dbReference type="EMBL" id="GBF89093.1"/>
    </source>
</evidence>
<reference evidence="4 5" key="1">
    <citation type="journal article" date="2018" name="Sci. Rep.">
        <title>Raphidocelis subcapitata (=Pseudokirchneriella subcapitata) provides an insight into genome evolution and environmental adaptations in the Sphaeropleales.</title>
        <authorList>
            <person name="Suzuki S."/>
            <person name="Yamaguchi H."/>
            <person name="Nakajima N."/>
            <person name="Kawachi M."/>
        </authorList>
    </citation>
    <scope>NUCLEOTIDE SEQUENCE [LARGE SCALE GENOMIC DNA]</scope>
    <source>
        <strain evidence="4 5">NIES-35</strain>
    </source>
</reference>
<keyword evidence="2" id="KW-0045">Antibiotic biosynthesis</keyword>
<keyword evidence="1" id="KW-0560">Oxidoreductase</keyword>
<evidence type="ECO:0000259" key="3">
    <source>
        <dbReference type="Pfam" id="PF02668"/>
    </source>
</evidence>
<dbReference type="Proteomes" id="UP000247498">
    <property type="component" value="Unassembled WGS sequence"/>
</dbReference>
<feature type="domain" description="TauD/TfdA-like" evidence="3">
    <location>
        <begin position="75"/>
        <end position="324"/>
    </location>
</feature>
<dbReference type="InterPro" id="IPR050411">
    <property type="entry name" value="AlphaKG_dependent_hydroxylases"/>
</dbReference>